<dbReference type="Gene3D" id="2.60.40.4130">
    <property type="match status" value="1"/>
</dbReference>
<dbReference type="SUPFAM" id="SSF74853">
    <property type="entry name" value="Lamin A/C globular tail domain"/>
    <property type="match status" value="1"/>
</dbReference>
<feature type="signal peptide" evidence="1">
    <location>
        <begin position="1"/>
        <end position="26"/>
    </location>
</feature>
<protein>
    <submittedName>
        <fullName evidence="4">Dockerin</fullName>
    </submittedName>
</protein>
<dbReference type="InterPro" id="IPR002105">
    <property type="entry name" value="Dockerin_1_rpt"/>
</dbReference>
<dbReference type="Pfam" id="PF18998">
    <property type="entry name" value="Flg_new_2"/>
    <property type="match status" value="1"/>
</dbReference>
<dbReference type="PROSITE" id="PS00018">
    <property type="entry name" value="EF_HAND_1"/>
    <property type="match status" value="1"/>
</dbReference>
<dbReference type="GO" id="GO:0004553">
    <property type="term" value="F:hydrolase activity, hydrolyzing O-glycosyl compounds"/>
    <property type="evidence" value="ECO:0007669"/>
    <property type="project" value="InterPro"/>
</dbReference>
<dbReference type="RefSeq" id="WP_128706226.1">
    <property type="nucleotide sequence ID" value="NZ_RLII01000019.1"/>
</dbReference>
<dbReference type="Pfam" id="PF00932">
    <property type="entry name" value="LTD"/>
    <property type="match status" value="1"/>
</dbReference>
<organism evidence="4 5">
    <name type="scientific">Acetivibrio mesophilus</name>
    <dbReference type="NCBI Taxonomy" id="2487273"/>
    <lineage>
        <taxon>Bacteria</taxon>
        <taxon>Bacillati</taxon>
        <taxon>Bacillota</taxon>
        <taxon>Clostridia</taxon>
        <taxon>Eubacteriales</taxon>
        <taxon>Oscillospiraceae</taxon>
        <taxon>Acetivibrio</taxon>
    </lineage>
</organism>
<dbReference type="OrthoDB" id="9806464at2"/>
<dbReference type="InterPro" id="IPR016134">
    <property type="entry name" value="Dockerin_dom"/>
</dbReference>
<dbReference type="InterPro" id="IPR014867">
    <property type="entry name" value="Spore_coat_CotH_CotH2/3/7"/>
</dbReference>
<proteinExistence type="predicted"/>
<evidence type="ECO:0000313" key="4">
    <source>
        <dbReference type="EMBL" id="RXE58381.1"/>
    </source>
</evidence>
<dbReference type="SUPFAM" id="SSF63446">
    <property type="entry name" value="Type I dockerin domain"/>
    <property type="match status" value="1"/>
</dbReference>
<dbReference type="AlphaFoldDB" id="A0A4Q0I2K5"/>
<accession>A0A4Q0I2K5</accession>
<dbReference type="InterPro" id="IPR008969">
    <property type="entry name" value="CarboxyPept-like_regulatory"/>
</dbReference>
<keyword evidence="1" id="KW-0732">Signal</keyword>
<reference evidence="5" key="1">
    <citation type="submission" date="2018-11" db="EMBL/GenBank/DDBJ databases">
        <title>Genome sequencing of a novel mesophilic and cellulolytic organism within the genus Hungateiclostridium.</title>
        <authorList>
            <person name="Rettenmaier R."/>
            <person name="Liebl W."/>
            <person name="Zverlov V."/>
        </authorList>
    </citation>
    <scope>NUCLEOTIDE SEQUENCE [LARGE SCALE GENOMIC DNA]</scope>
    <source>
        <strain evidence="5">N2K1</strain>
    </source>
</reference>
<dbReference type="GO" id="GO:0000272">
    <property type="term" value="P:polysaccharide catabolic process"/>
    <property type="evidence" value="ECO:0007669"/>
    <property type="project" value="InterPro"/>
</dbReference>
<dbReference type="EMBL" id="RLII01000019">
    <property type="protein sequence ID" value="RXE58381.1"/>
    <property type="molecule type" value="Genomic_DNA"/>
</dbReference>
<feature type="chain" id="PRO_5021008489" evidence="1">
    <location>
        <begin position="27"/>
        <end position="957"/>
    </location>
</feature>
<dbReference type="Gene3D" id="2.60.40.1260">
    <property type="entry name" value="Lamin Tail domain"/>
    <property type="match status" value="1"/>
</dbReference>
<dbReference type="PROSITE" id="PS51766">
    <property type="entry name" value="DOCKERIN"/>
    <property type="match status" value="1"/>
</dbReference>
<feature type="domain" description="Dockerin" evidence="2">
    <location>
        <begin position="887"/>
        <end position="957"/>
    </location>
</feature>
<gene>
    <name evidence="4" type="ORF">EFD62_12585</name>
</gene>
<dbReference type="InterPro" id="IPR001322">
    <property type="entry name" value="Lamin_tail_dom"/>
</dbReference>
<dbReference type="Pfam" id="PF13287">
    <property type="entry name" value="Fn3_assoc"/>
    <property type="match status" value="1"/>
</dbReference>
<feature type="domain" description="LTD" evidence="3">
    <location>
        <begin position="41"/>
        <end position="151"/>
    </location>
</feature>
<dbReference type="Proteomes" id="UP000289166">
    <property type="component" value="Unassembled WGS sequence"/>
</dbReference>
<dbReference type="InterPro" id="IPR036415">
    <property type="entry name" value="Lamin_tail_dom_sf"/>
</dbReference>
<sequence>MKKTISFLLSAVLATNLGLHFGQAKAAILEEHRIYINEIMASNTNTIRDGDLDDPKHGTLGGAYSDWIELYNASDESVDLTGYSISDDGATWFFPEGSIPPKGYLVIWASDKNKVASDGQLHTNFKLSAQGEKVVLKTPGGEVIDSIIYGRLADDESYGRSTDGGNEFLIFSKPTPYTSNDNSQTIVLEPVFSHQAGFYTEEFELELSVNQEDTKVYYTLDGSDPKPGDPHTFEYSGKIKIKSRAGEPNVLSMINTGEYYWYPPLGEVFKCSTVKAVAVRSDGQTSRTITRSYFVDPNMMSRYSLPVISIVTDEANLFDKNTGIYLNSNKSGADWERPAHVEFFERDGTLGFSHYCGVRLHGGGSKGFAQKSLRLYADRGYDYKDKISYNIFPGLTDKVTGKSITDFKRLVLRNSGSDWANSMFRDGLMHKLVSHLNLDTQAYRPSVVFINGEYWGIHNIRERYDNIYFASHYNLKKNNVALLEVTYSGSITVNEGTDEDAKAYTNEIIDFLKSNDITQKDNYEYIKTKMDVDNFIDCYVANIYFANGDWPQNNVSMWRYKTEDGLYHPEAPYGQDGRWRWIIKDTDFGFAGPMMGDAGIRHDTLSHASENPTSEWSVFLFKKLLENSEFRNAFINRMADYLNTCFDSELVMDTIDEVKNAIAPSIPEHNARWQAIWDWDSEVELMQTFAKERPYHVTQHIINKFKRFGVTGTYSVNLETDTSKGFIRINSIDLKDTTRGVNNPEEWTGTYFKGVPLTITAIPEDGYVFDRWEGTDETSDTLVIMPTKNINLKAIFKKDSSTECTISGYIEPDLSSTAADIKSNFKVEVLDLNVSALTDEDGYFELSVPQSNAEYVFKISKTNYLAREVRKDTVSNDLALSSKESPLILWAGDIEINGKSDGAINMKDVMKIAIAFDTTPVDAEYKADIDFNKDNAINLKDIMIIAKHFNTTSHDYK</sequence>
<dbReference type="InterPro" id="IPR044060">
    <property type="entry name" value="Bacterial_rp_domain"/>
</dbReference>
<dbReference type="PROSITE" id="PS00448">
    <property type="entry name" value="CLOS_CELLULOSOME_RPT"/>
    <property type="match status" value="1"/>
</dbReference>
<dbReference type="SUPFAM" id="SSF49464">
    <property type="entry name" value="Carboxypeptidase regulatory domain-like"/>
    <property type="match status" value="1"/>
</dbReference>
<dbReference type="InterPro" id="IPR026876">
    <property type="entry name" value="Fn3_assoc_repeat"/>
</dbReference>
<evidence type="ECO:0000256" key="1">
    <source>
        <dbReference type="SAM" id="SignalP"/>
    </source>
</evidence>
<name>A0A4Q0I2K5_9FIRM</name>
<keyword evidence="5" id="KW-1185">Reference proteome</keyword>
<evidence type="ECO:0000313" key="5">
    <source>
        <dbReference type="Proteomes" id="UP000289166"/>
    </source>
</evidence>
<dbReference type="InterPro" id="IPR018247">
    <property type="entry name" value="EF_Hand_1_Ca_BS"/>
</dbReference>
<evidence type="ECO:0000259" key="3">
    <source>
        <dbReference type="PROSITE" id="PS51841"/>
    </source>
</evidence>
<evidence type="ECO:0000259" key="2">
    <source>
        <dbReference type="PROSITE" id="PS51766"/>
    </source>
</evidence>
<dbReference type="PROSITE" id="PS51841">
    <property type="entry name" value="LTD"/>
    <property type="match status" value="1"/>
</dbReference>
<comment type="caution">
    <text evidence="4">The sequence shown here is derived from an EMBL/GenBank/DDBJ whole genome shotgun (WGS) entry which is preliminary data.</text>
</comment>
<dbReference type="InterPro" id="IPR036439">
    <property type="entry name" value="Dockerin_dom_sf"/>
</dbReference>
<dbReference type="Pfam" id="PF08757">
    <property type="entry name" value="CotH"/>
    <property type="match status" value="1"/>
</dbReference>